<organism evidence="2 3">
    <name type="scientific">Nodularia harveyana UHCC-0300</name>
    <dbReference type="NCBI Taxonomy" id="2974287"/>
    <lineage>
        <taxon>Bacteria</taxon>
        <taxon>Bacillati</taxon>
        <taxon>Cyanobacteriota</taxon>
        <taxon>Cyanophyceae</taxon>
        <taxon>Nostocales</taxon>
        <taxon>Nodulariaceae</taxon>
        <taxon>Nodularia</taxon>
    </lineage>
</organism>
<evidence type="ECO:0000313" key="3">
    <source>
        <dbReference type="Proteomes" id="UP001302120"/>
    </source>
</evidence>
<accession>A0ABU5U8Y6</accession>
<proteinExistence type="predicted"/>
<reference evidence="2 3" key="1">
    <citation type="submission" date="2023-12" db="EMBL/GenBank/DDBJ databases">
        <title>Baltic Sea Cyanobacteria.</title>
        <authorList>
            <person name="Delbaje E."/>
            <person name="Fewer D.P."/>
            <person name="Shishido T.K."/>
        </authorList>
    </citation>
    <scope>NUCLEOTIDE SEQUENCE [LARGE SCALE GENOMIC DNA]</scope>
    <source>
        <strain evidence="2 3">UHCC-0300</strain>
    </source>
</reference>
<keyword evidence="3" id="KW-1185">Reference proteome</keyword>
<dbReference type="Proteomes" id="UP001302120">
    <property type="component" value="Unassembled WGS sequence"/>
</dbReference>
<name>A0ABU5U8Y6_9CYAN</name>
<keyword evidence="1" id="KW-0812">Transmembrane</keyword>
<keyword evidence="1" id="KW-1133">Transmembrane helix</keyword>
<evidence type="ECO:0000313" key="2">
    <source>
        <dbReference type="EMBL" id="MEA5579998.1"/>
    </source>
</evidence>
<dbReference type="RefSeq" id="WP_323194336.1">
    <property type="nucleotide sequence ID" value="NZ_JAYGHG010000001.1"/>
</dbReference>
<feature type="transmembrane region" description="Helical" evidence="1">
    <location>
        <begin position="7"/>
        <end position="27"/>
    </location>
</feature>
<gene>
    <name evidence="2" type="ORF">VB620_01425</name>
</gene>
<feature type="transmembrane region" description="Helical" evidence="1">
    <location>
        <begin position="47"/>
        <end position="67"/>
    </location>
</feature>
<keyword evidence="1" id="KW-0472">Membrane</keyword>
<evidence type="ECO:0000256" key="1">
    <source>
        <dbReference type="SAM" id="Phobius"/>
    </source>
</evidence>
<dbReference type="EMBL" id="JAYGHG010000001">
    <property type="protein sequence ID" value="MEA5579998.1"/>
    <property type="molecule type" value="Genomic_DNA"/>
</dbReference>
<comment type="caution">
    <text evidence="2">The sequence shown here is derived from an EMBL/GenBank/DDBJ whole genome shotgun (WGS) entry which is preliminary data.</text>
</comment>
<protein>
    <submittedName>
        <fullName evidence="2">Uncharacterized protein</fullName>
    </submittedName>
</protein>
<sequence length="139" mass="15407">MKIMIKVAGGLMLSLGILCLVASVIALSELEGENNFIVQQEAEDRLVAGMVLGIPLTTGGGYMLWGLRRRYQRELKERIDSVFYQILAANQGKVTVLQLAMSAKLPGTEAKEYLNDKSQEFNASFECSDEGDITYLFHI</sequence>